<dbReference type="PIRSF" id="PIRSF000728">
    <property type="entry name" value="NAGK"/>
    <property type="match status" value="1"/>
</dbReference>
<evidence type="ECO:0000256" key="1">
    <source>
        <dbReference type="ARBA" id="ARBA00004828"/>
    </source>
</evidence>
<keyword evidence="9" id="KW-0963">Cytoplasm</keyword>
<feature type="binding site" evidence="9">
    <location>
        <position position="157"/>
    </location>
    <ligand>
        <name>substrate</name>
    </ligand>
</feature>
<dbReference type="PANTHER" id="PTHR23342">
    <property type="entry name" value="N-ACETYLGLUTAMATE SYNTHASE"/>
    <property type="match status" value="1"/>
</dbReference>
<feature type="binding site" evidence="9">
    <location>
        <position position="65"/>
    </location>
    <ligand>
        <name>substrate</name>
    </ligand>
</feature>
<keyword evidence="2 9" id="KW-0055">Arginine biosynthesis</keyword>
<evidence type="ECO:0000259" key="10">
    <source>
        <dbReference type="Pfam" id="PF00696"/>
    </source>
</evidence>
<dbReference type="Proteomes" id="UP001248581">
    <property type="component" value="Chromosome"/>
</dbReference>
<gene>
    <name evidence="9 11" type="primary">argB</name>
    <name evidence="11" type="ORF">RI845_01390</name>
</gene>
<accession>A0ABY9TKP1</accession>
<dbReference type="InterPro" id="IPR037528">
    <property type="entry name" value="ArgB"/>
</dbReference>
<dbReference type="HAMAP" id="MF_00082">
    <property type="entry name" value="ArgB"/>
    <property type="match status" value="1"/>
</dbReference>
<comment type="catalytic activity">
    <reaction evidence="8 9">
        <text>N-acetyl-L-glutamate + ATP = N-acetyl-L-glutamyl 5-phosphate + ADP</text>
        <dbReference type="Rhea" id="RHEA:14629"/>
        <dbReference type="ChEBI" id="CHEBI:30616"/>
        <dbReference type="ChEBI" id="CHEBI:44337"/>
        <dbReference type="ChEBI" id="CHEBI:57936"/>
        <dbReference type="ChEBI" id="CHEBI:456216"/>
        <dbReference type="EC" id="2.7.2.8"/>
    </reaction>
</comment>
<evidence type="ECO:0000256" key="3">
    <source>
        <dbReference type="ARBA" id="ARBA00022605"/>
    </source>
</evidence>
<reference evidence="12" key="1">
    <citation type="submission" date="2023-09" db="EMBL/GenBank/DDBJ databases">
        <authorList>
            <person name="Li S."/>
            <person name="Li X."/>
            <person name="Zhang C."/>
            <person name="Zhao Z."/>
        </authorList>
    </citation>
    <scope>NUCLEOTIDE SEQUENCE [LARGE SCALE GENOMIC DNA]</scope>
    <source>
        <strain evidence="12">SQ345</strain>
    </source>
</reference>
<dbReference type="Gene3D" id="3.40.1160.10">
    <property type="entry name" value="Acetylglutamate kinase-like"/>
    <property type="match status" value="1"/>
</dbReference>
<feature type="domain" description="Aspartate/glutamate/uridylate kinase" evidence="10">
    <location>
        <begin position="5"/>
        <end position="233"/>
    </location>
</feature>
<sequence>MSTPLVIKIGGAIMESPQALIELFKVVKTLQDNVQAIIVVHGGGCVADELLAKAGYTSKKVNGLRVSEPEHMPIITGALAGTVNKALVASANTVGLSAVGLALHDGQMIKCTPAEEFLGCVGVPTPNDDAFINALVTGNSVAIISSIGCLDNGQLVNVNADDAAVAISQLVNGNLILLTDVAGVKGASGEYLASLNHKDAQQLIEQGVIDGGMIAKVNAAFTAATQLRRSIAVASWKTPEQLITLQQGNVFGTRIEPNI</sequence>
<feature type="binding site" evidence="9">
    <location>
        <begin position="43"/>
        <end position="44"/>
    </location>
    <ligand>
        <name>substrate</name>
    </ligand>
</feature>
<evidence type="ECO:0000256" key="7">
    <source>
        <dbReference type="ARBA" id="ARBA00022840"/>
    </source>
</evidence>
<evidence type="ECO:0000256" key="4">
    <source>
        <dbReference type="ARBA" id="ARBA00022679"/>
    </source>
</evidence>
<protein>
    <recommendedName>
        <fullName evidence="9">Acetylglutamate kinase</fullName>
        <ecNumber evidence="9">2.7.2.8</ecNumber>
    </recommendedName>
    <alternativeName>
        <fullName evidence="9">N-acetyl-L-glutamate 5-phosphotransferase</fullName>
    </alternativeName>
    <alternativeName>
        <fullName evidence="9">NAG kinase</fullName>
        <shortName evidence="9">NAGK</shortName>
    </alternativeName>
</protein>
<keyword evidence="3 9" id="KW-0028">Amino-acid biosynthesis</keyword>
<dbReference type="InterPro" id="IPR001048">
    <property type="entry name" value="Asp/Glu/Uridylate_kinase"/>
</dbReference>
<feature type="site" description="Transition state stabilizer" evidence="9">
    <location>
        <position position="216"/>
    </location>
</feature>
<evidence type="ECO:0000256" key="2">
    <source>
        <dbReference type="ARBA" id="ARBA00022571"/>
    </source>
</evidence>
<keyword evidence="5 9" id="KW-0547">Nucleotide-binding</keyword>
<name>A0ABY9TKP1_9GAMM</name>
<dbReference type="EMBL" id="CP134146">
    <property type="protein sequence ID" value="WNC68818.1"/>
    <property type="molecule type" value="Genomic_DNA"/>
</dbReference>
<keyword evidence="7 9" id="KW-0067">ATP-binding</keyword>
<organism evidence="11 12">
    <name type="scientific">Thalassotalea nanhaiensis</name>
    <dbReference type="NCBI Taxonomy" id="3065648"/>
    <lineage>
        <taxon>Bacteria</taxon>
        <taxon>Pseudomonadati</taxon>
        <taxon>Pseudomonadota</taxon>
        <taxon>Gammaproteobacteria</taxon>
        <taxon>Alteromonadales</taxon>
        <taxon>Colwelliaceae</taxon>
        <taxon>Thalassotalea</taxon>
    </lineage>
</organism>
<keyword evidence="4 9" id="KW-0808">Transferase</keyword>
<dbReference type="SUPFAM" id="SSF53633">
    <property type="entry name" value="Carbamate kinase-like"/>
    <property type="match status" value="1"/>
</dbReference>
<keyword evidence="6 9" id="KW-0418">Kinase</keyword>
<keyword evidence="12" id="KW-1185">Reference proteome</keyword>
<comment type="pathway">
    <text evidence="1 9">Amino-acid biosynthesis; L-arginine biosynthesis; N(2)-acetyl-L-ornithine from L-glutamate: step 2/4.</text>
</comment>
<proteinExistence type="inferred from homology"/>
<evidence type="ECO:0000313" key="11">
    <source>
        <dbReference type="EMBL" id="WNC68818.1"/>
    </source>
</evidence>
<comment type="subcellular location">
    <subcellularLocation>
        <location evidence="9">Cytoplasm</location>
    </subcellularLocation>
</comment>
<dbReference type="NCBIfam" id="TIGR00761">
    <property type="entry name" value="argB"/>
    <property type="match status" value="1"/>
</dbReference>
<evidence type="ECO:0000256" key="5">
    <source>
        <dbReference type="ARBA" id="ARBA00022741"/>
    </source>
</evidence>
<evidence type="ECO:0000256" key="8">
    <source>
        <dbReference type="ARBA" id="ARBA00048141"/>
    </source>
</evidence>
<comment type="similarity">
    <text evidence="9">Belongs to the acetylglutamate kinase family. ArgB subfamily.</text>
</comment>
<evidence type="ECO:0000256" key="9">
    <source>
        <dbReference type="HAMAP-Rule" id="MF_00082"/>
    </source>
</evidence>
<dbReference type="PANTHER" id="PTHR23342:SF0">
    <property type="entry name" value="N-ACETYLGLUTAMATE SYNTHASE, MITOCHONDRIAL"/>
    <property type="match status" value="1"/>
</dbReference>
<comment type="function">
    <text evidence="9">Catalyzes the ATP-dependent phosphorylation of N-acetyl-L-glutamate.</text>
</comment>
<dbReference type="InterPro" id="IPR036393">
    <property type="entry name" value="AceGlu_kinase-like_sf"/>
</dbReference>
<dbReference type="RefSeq" id="WP_348387972.1">
    <property type="nucleotide sequence ID" value="NZ_CP134146.1"/>
</dbReference>
<dbReference type="InterPro" id="IPR004662">
    <property type="entry name" value="AcgluKinase_fam"/>
</dbReference>
<dbReference type="GO" id="GO:0003991">
    <property type="term" value="F:acetylglutamate kinase activity"/>
    <property type="evidence" value="ECO:0007669"/>
    <property type="project" value="UniProtKB-EC"/>
</dbReference>
<feature type="site" description="Transition state stabilizer" evidence="9">
    <location>
        <position position="8"/>
    </location>
</feature>
<dbReference type="Pfam" id="PF00696">
    <property type="entry name" value="AA_kinase"/>
    <property type="match status" value="1"/>
</dbReference>
<evidence type="ECO:0000256" key="6">
    <source>
        <dbReference type="ARBA" id="ARBA00022777"/>
    </source>
</evidence>
<evidence type="ECO:0000313" key="12">
    <source>
        <dbReference type="Proteomes" id="UP001248581"/>
    </source>
</evidence>
<dbReference type="EC" id="2.7.2.8" evidence="9"/>